<keyword evidence="13" id="KW-0406">Ion transport</keyword>
<dbReference type="GO" id="GO:0016887">
    <property type="term" value="F:ATP hydrolysis activity"/>
    <property type="evidence" value="ECO:0007669"/>
    <property type="project" value="InterPro"/>
</dbReference>
<dbReference type="InterPro" id="IPR023214">
    <property type="entry name" value="HAD_sf"/>
</dbReference>
<keyword evidence="9 15" id="KW-0067">ATP-binding</keyword>
<feature type="compositionally biased region" description="Basic and acidic residues" evidence="16">
    <location>
        <begin position="1"/>
        <end position="25"/>
    </location>
</feature>
<evidence type="ECO:0000259" key="17">
    <source>
        <dbReference type="Pfam" id="PF00122"/>
    </source>
</evidence>
<dbReference type="STRING" id="1194083.BN12_150043"/>
<dbReference type="PRINTS" id="PR00119">
    <property type="entry name" value="CATATPASE"/>
</dbReference>
<evidence type="ECO:0000256" key="6">
    <source>
        <dbReference type="ARBA" id="ARBA00022692"/>
    </source>
</evidence>
<evidence type="ECO:0000256" key="15">
    <source>
        <dbReference type="RuleBase" id="RU362081"/>
    </source>
</evidence>
<dbReference type="SFLD" id="SFLDG00002">
    <property type="entry name" value="C1.7:_P-type_atpase_like"/>
    <property type="match status" value="1"/>
</dbReference>
<keyword evidence="4 15" id="KW-1003">Cell membrane</keyword>
<evidence type="ECO:0000256" key="11">
    <source>
        <dbReference type="ARBA" id="ARBA00022967"/>
    </source>
</evidence>
<dbReference type="InterPro" id="IPR027256">
    <property type="entry name" value="P-typ_ATPase_IB"/>
</dbReference>
<dbReference type="GO" id="GO:0055070">
    <property type="term" value="P:copper ion homeostasis"/>
    <property type="evidence" value="ECO:0007669"/>
    <property type="project" value="TreeGrafter"/>
</dbReference>
<feature type="transmembrane region" description="Helical" evidence="15">
    <location>
        <begin position="62"/>
        <end position="84"/>
    </location>
</feature>
<evidence type="ECO:0000256" key="4">
    <source>
        <dbReference type="ARBA" id="ARBA00022475"/>
    </source>
</evidence>
<dbReference type="RefSeq" id="WP_048550116.1">
    <property type="nucleotide sequence ID" value="NZ_HF570958.1"/>
</dbReference>
<evidence type="ECO:0000256" key="3">
    <source>
        <dbReference type="ARBA" id="ARBA00022448"/>
    </source>
</evidence>
<dbReference type="Gene3D" id="2.70.150.10">
    <property type="entry name" value="Calcium-transporting ATPase, cytoplasmic transduction domain A"/>
    <property type="match status" value="1"/>
</dbReference>
<sequence length="705" mass="73590">MSPDSTTHDGHHDHTGHPEPLEHAGHTGTTKHTSATQSSGDGHSGHSGHGGHGDHVGQFRRLFWIMLVVAVPVVGLSGMFAMLVGYDLPHGGWVAWVSPVLGTVMYLWGGRPFLTGAVSEVRSRTPGMMLLIALAITVAFVASWGASTGVLDHELDFWWELALLIVIMLLGHWIEMRSLAQTTSALDSLAALLPDEAERVEAGRTVTVSPSELRVGDVVVVRPGGSVPADGRIVDGRAEMDESMVTGESRTVARTVGEPVTAGTVATDSGLRVEVTATGDDTALAGIQRLVADAQASSSRAQRIADTAAGWLFWFALASAAVTIVVWTLVGLPDSGVVRTITVLVIACPHALGLAIPLVVSIATERAARGGVLVKDRLALESMRTVDTVLFDKTGTLTRGEPTVTALAPVDGLDPRALLSLAASAEADSEHPLAKAIVRHASDEGAPTSAATGFSSSPAVGVTATVDGREVRVGGPRLLEDLGISEVPEADVWRREGAIILHVVRDGILVGGLKLADEIRPESRQAVDALHRRDVQVVMITGDAEAVAASVATDLGIDRHFAGVRPEDKAAKVKQLQDEGRKVAMVGDGVNDAPALAQADVGIAIGAGTDVAIASAGVILASDDPRSVLSVIELSRASYRKMKQNLWWAAGYNLLSVPLAAGVLAPVGFVLPMSVGAILMSASTVVVALNAQLLRRLDLRPGSVH</sequence>
<evidence type="ECO:0000256" key="8">
    <source>
        <dbReference type="ARBA" id="ARBA00022741"/>
    </source>
</evidence>
<keyword evidence="14 15" id="KW-0472">Membrane</keyword>
<dbReference type="GO" id="GO:0005524">
    <property type="term" value="F:ATP binding"/>
    <property type="evidence" value="ECO:0007669"/>
    <property type="project" value="UniProtKB-UniRule"/>
</dbReference>
<feature type="transmembrane region" description="Helical" evidence="15">
    <location>
        <begin position="646"/>
        <end position="665"/>
    </location>
</feature>
<dbReference type="Gene3D" id="3.40.1110.10">
    <property type="entry name" value="Calcium-transporting ATPase, cytoplasmic domain N"/>
    <property type="match status" value="1"/>
</dbReference>
<dbReference type="InterPro" id="IPR023298">
    <property type="entry name" value="ATPase_P-typ_TM_dom_sf"/>
</dbReference>
<dbReference type="GO" id="GO:0043682">
    <property type="term" value="F:P-type divalent copper transporter activity"/>
    <property type="evidence" value="ECO:0007669"/>
    <property type="project" value="TreeGrafter"/>
</dbReference>
<accession>A0A077LY13</accession>
<evidence type="ECO:0000313" key="19">
    <source>
        <dbReference type="Proteomes" id="UP000035721"/>
    </source>
</evidence>
<dbReference type="Pfam" id="PF00702">
    <property type="entry name" value="Hydrolase"/>
    <property type="match status" value="1"/>
</dbReference>
<dbReference type="NCBIfam" id="TIGR01494">
    <property type="entry name" value="ATPase_P-type"/>
    <property type="match status" value="1"/>
</dbReference>
<feature type="transmembrane region" description="Helical" evidence="15">
    <location>
        <begin position="671"/>
        <end position="691"/>
    </location>
</feature>
<feature type="transmembrane region" description="Helical" evidence="15">
    <location>
        <begin position="129"/>
        <end position="151"/>
    </location>
</feature>
<evidence type="ECO:0000256" key="13">
    <source>
        <dbReference type="ARBA" id="ARBA00023065"/>
    </source>
</evidence>
<feature type="transmembrane region" description="Helical" evidence="15">
    <location>
        <begin position="336"/>
        <end position="360"/>
    </location>
</feature>
<evidence type="ECO:0000256" key="9">
    <source>
        <dbReference type="ARBA" id="ARBA00022840"/>
    </source>
</evidence>
<keyword evidence="5" id="KW-0597">Phosphoprotein</keyword>
<evidence type="ECO:0000256" key="5">
    <source>
        <dbReference type="ARBA" id="ARBA00022553"/>
    </source>
</evidence>
<dbReference type="InterPro" id="IPR036412">
    <property type="entry name" value="HAD-like_sf"/>
</dbReference>
<dbReference type="OrthoDB" id="7059309at2"/>
<keyword evidence="10" id="KW-0460">Magnesium</keyword>
<evidence type="ECO:0000256" key="1">
    <source>
        <dbReference type="ARBA" id="ARBA00004651"/>
    </source>
</evidence>
<keyword evidence="7 15" id="KW-0479">Metal-binding</keyword>
<protein>
    <submittedName>
        <fullName evidence="18">Putative copper-exporting P-type ATPase B</fullName>
        <ecNumber evidence="18">3.6.3.4</ecNumber>
    </submittedName>
</protein>
<dbReference type="InterPro" id="IPR018303">
    <property type="entry name" value="ATPase_P-typ_P_site"/>
</dbReference>
<feature type="compositionally biased region" description="Polar residues" evidence="16">
    <location>
        <begin position="27"/>
        <end position="37"/>
    </location>
</feature>
<dbReference type="SUPFAM" id="SSF56784">
    <property type="entry name" value="HAD-like"/>
    <property type="match status" value="1"/>
</dbReference>
<dbReference type="NCBIfam" id="TIGR01511">
    <property type="entry name" value="ATPase-IB1_Cu"/>
    <property type="match status" value="1"/>
</dbReference>
<dbReference type="AlphaFoldDB" id="A0A077LY13"/>
<evidence type="ECO:0000256" key="14">
    <source>
        <dbReference type="ARBA" id="ARBA00023136"/>
    </source>
</evidence>
<proteinExistence type="inferred from homology"/>
<comment type="subcellular location">
    <subcellularLocation>
        <location evidence="1">Cell membrane</location>
        <topology evidence="1">Multi-pass membrane protein</topology>
    </subcellularLocation>
</comment>
<keyword evidence="19" id="KW-1185">Reference proteome</keyword>
<dbReference type="SUPFAM" id="SSF81665">
    <property type="entry name" value="Calcium ATPase, transmembrane domain M"/>
    <property type="match status" value="1"/>
</dbReference>
<dbReference type="NCBIfam" id="TIGR01525">
    <property type="entry name" value="ATPase-IB_hvy"/>
    <property type="match status" value="1"/>
</dbReference>
<evidence type="ECO:0000256" key="12">
    <source>
        <dbReference type="ARBA" id="ARBA00022989"/>
    </source>
</evidence>
<dbReference type="EMBL" id="CAJB01000057">
    <property type="protein sequence ID" value="CCH76869.1"/>
    <property type="molecule type" value="Genomic_DNA"/>
</dbReference>
<keyword evidence="12 15" id="KW-1133">Transmembrane helix</keyword>
<dbReference type="FunFam" id="2.70.150.10:FF:000002">
    <property type="entry name" value="Copper-transporting ATPase 1, putative"/>
    <property type="match status" value="1"/>
</dbReference>
<dbReference type="EC" id="3.6.3.4" evidence="18"/>
<dbReference type="SFLD" id="SFLDS00003">
    <property type="entry name" value="Haloacid_Dehalogenase"/>
    <property type="match status" value="1"/>
</dbReference>
<feature type="region of interest" description="Disordered" evidence="16">
    <location>
        <begin position="1"/>
        <end position="52"/>
    </location>
</feature>
<keyword evidence="8 15" id="KW-0547">Nucleotide-binding</keyword>
<dbReference type="Gene3D" id="3.40.50.1000">
    <property type="entry name" value="HAD superfamily/HAD-like"/>
    <property type="match status" value="1"/>
</dbReference>
<comment type="caution">
    <text evidence="18">The sequence shown here is derived from an EMBL/GenBank/DDBJ whole genome shotgun (WGS) entry which is preliminary data.</text>
</comment>
<evidence type="ECO:0000313" key="18">
    <source>
        <dbReference type="EMBL" id="CCH76869.1"/>
    </source>
</evidence>
<evidence type="ECO:0000256" key="10">
    <source>
        <dbReference type="ARBA" id="ARBA00022842"/>
    </source>
</evidence>
<evidence type="ECO:0000256" key="7">
    <source>
        <dbReference type="ARBA" id="ARBA00022723"/>
    </source>
</evidence>
<reference evidence="18 19" key="1">
    <citation type="journal article" date="2013" name="ISME J.">
        <title>A metabolic model for members of the genus Tetrasphaera involved in enhanced biological phosphorus removal.</title>
        <authorList>
            <person name="Kristiansen R."/>
            <person name="Nguyen H.T.T."/>
            <person name="Saunders A.M."/>
            <person name="Nielsen J.L."/>
            <person name="Wimmer R."/>
            <person name="Le V.Q."/>
            <person name="McIlroy S.J."/>
            <person name="Petrovski S."/>
            <person name="Seviour R.J."/>
            <person name="Calteau A."/>
            <person name="Nielsen K.L."/>
            <person name="Nielsen P.H."/>
        </authorList>
    </citation>
    <scope>NUCLEOTIDE SEQUENCE [LARGE SCALE GENOMIC DNA]</scope>
    <source>
        <strain evidence="18 19">T1-X7</strain>
    </source>
</reference>
<dbReference type="PANTHER" id="PTHR43520">
    <property type="entry name" value="ATP7, ISOFORM B"/>
    <property type="match status" value="1"/>
</dbReference>
<dbReference type="SUPFAM" id="SSF81653">
    <property type="entry name" value="Calcium ATPase, transduction domain A"/>
    <property type="match status" value="1"/>
</dbReference>
<dbReference type="Proteomes" id="UP000035721">
    <property type="component" value="Unassembled WGS sequence"/>
</dbReference>
<feature type="transmembrane region" description="Helical" evidence="15">
    <location>
        <begin position="90"/>
        <end position="108"/>
    </location>
</feature>
<feature type="transmembrane region" description="Helical" evidence="15">
    <location>
        <begin position="157"/>
        <end position="174"/>
    </location>
</feature>
<keyword evidence="6 15" id="KW-0812">Transmembrane</keyword>
<dbReference type="InterPro" id="IPR044492">
    <property type="entry name" value="P_typ_ATPase_HD_dom"/>
</dbReference>
<name>A0A077LY13_9MICO</name>
<dbReference type="PRINTS" id="PR00943">
    <property type="entry name" value="CUATPASE"/>
</dbReference>
<dbReference type="Pfam" id="PF00122">
    <property type="entry name" value="E1-E2_ATPase"/>
    <property type="match status" value="1"/>
</dbReference>
<dbReference type="GO" id="GO:0005886">
    <property type="term" value="C:plasma membrane"/>
    <property type="evidence" value="ECO:0007669"/>
    <property type="project" value="UniProtKB-SubCell"/>
</dbReference>
<keyword evidence="11" id="KW-1278">Translocase</keyword>
<dbReference type="InterPro" id="IPR059000">
    <property type="entry name" value="ATPase_P-type_domA"/>
</dbReference>
<keyword evidence="18" id="KW-0378">Hydrolase</keyword>
<gene>
    <name evidence="18" type="primary">copB</name>
    <name evidence="18" type="ORF">BN12_150043</name>
</gene>
<organism evidence="18 19">
    <name type="scientific">Nostocoides japonicum T1-X7</name>
    <dbReference type="NCBI Taxonomy" id="1194083"/>
    <lineage>
        <taxon>Bacteria</taxon>
        <taxon>Bacillati</taxon>
        <taxon>Actinomycetota</taxon>
        <taxon>Actinomycetes</taxon>
        <taxon>Micrococcales</taxon>
        <taxon>Intrasporangiaceae</taxon>
        <taxon>Nostocoides</taxon>
    </lineage>
</organism>
<feature type="transmembrane region" description="Helical" evidence="15">
    <location>
        <begin position="308"/>
        <end position="330"/>
    </location>
</feature>
<evidence type="ECO:0000256" key="2">
    <source>
        <dbReference type="ARBA" id="ARBA00006024"/>
    </source>
</evidence>
<dbReference type="InterPro" id="IPR008250">
    <property type="entry name" value="ATPase_P-typ_transduc_dom_A_sf"/>
</dbReference>
<comment type="similarity">
    <text evidence="2 15">Belongs to the cation transport ATPase (P-type) (TC 3.A.3) family. Type IB subfamily.</text>
</comment>
<dbReference type="PROSITE" id="PS00154">
    <property type="entry name" value="ATPASE_E1_E2"/>
    <property type="match status" value="1"/>
</dbReference>
<dbReference type="PANTHER" id="PTHR43520:SF5">
    <property type="entry name" value="CATION-TRANSPORTING P-TYPE ATPASE-RELATED"/>
    <property type="match status" value="1"/>
</dbReference>
<keyword evidence="3" id="KW-0813">Transport</keyword>
<dbReference type="GO" id="GO:0005507">
    <property type="term" value="F:copper ion binding"/>
    <property type="evidence" value="ECO:0007669"/>
    <property type="project" value="TreeGrafter"/>
</dbReference>
<dbReference type="InterPro" id="IPR023299">
    <property type="entry name" value="ATPase_P-typ_cyto_dom_N"/>
</dbReference>
<dbReference type="InterPro" id="IPR001757">
    <property type="entry name" value="P_typ_ATPase"/>
</dbReference>
<dbReference type="SFLD" id="SFLDF00027">
    <property type="entry name" value="p-type_atpase"/>
    <property type="match status" value="1"/>
</dbReference>
<feature type="domain" description="P-type ATPase A" evidence="17">
    <location>
        <begin position="192"/>
        <end position="291"/>
    </location>
</feature>
<evidence type="ECO:0000256" key="16">
    <source>
        <dbReference type="SAM" id="MobiDB-lite"/>
    </source>
</evidence>